<dbReference type="PANTHER" id="PTHR31644">
    <property type="entry name" value="TRANSCRIPTIONAL ACTIVATOR ARO80-RELATED"/>
    <property type="match status" value="1"/>
</dbReference>
<feature type="region of interest" description="Disordered" evidence="2">
    <location>
        <begin position="130"/>
        <end position="193"/>
    </location>
</feature>
<evidence type="ECO:0000259" key="3">
    <source>
        <dbReference type="PROSITE" id="PS50048"/>
    </source>
</evidence>
<feature type="domain" description="Zn(2)-C6 fungal-type" evidence="3">
    <location>
        <begin position="30"/>
        <end position="65"/>
    </location>
</feature>
<reference evidence="4 5" key="1">
    <citation type="submission" date="2017-01" db="EMBL/GenBank/DDBJ databases">
        <title>Draft genome sequence of Diplodia seriata F98.1, a fungal species involved in grapevine trunk diseases.</title>
        <authorList>
            <person name="Robert-Siegwald G."/>
            <person name="Vallet J."/>
            <person name="Abou-Mansour E."/>
            <person name="Xu J."/>
            <person name="Rey P."/>
            <person name="Bertsch C."/>
            <person name="Rego C."/>
            <person name="Larignon P."/>
            <person name="Fontaine F."/>
            <person name="Lebrun M.-H."/>
        </authorList>
    </citation>
    <scope>NUCLEOTIDE SEQUENCE [LARGE SCALE GENOMIC DNA]</scope>
    <source>
        <strain evidence="4 5">F98.1</strain>
    </source>
</reference>
<evidence type="ECO:0000256" key="2">
    <source>
        <dbReference type="SAM" id="MobiDB-lite"/>
    </source>
</evidence>
<gene>
    <name evidence="4" type="ORF">BK809_0003257</name>
</gene>
<dbReference type="PROSITE" id="PS50048">
    <property type="entry name" value="ZN2_CY6_FUNGAL_2"/>
    <property type="match status" value="1"/>
</dbReference>
<dbReference type="PROSITE" id="PS00463">
    <property type="entry name" value="ZN2_CY6_FUNGAL_1"/>
    <property type="match status" value="1"/>
</dbReference>
<keyword evidence="1" id="KW-0539">Nucleus</keyword>
<dbReference type="GO" id="GO:0005634">
    <property type="term" value="C:nucleus"/>
    <property type="evidence" value="ECO:0007669"/>
    <property type="project" value="TreeGrafter"/>
</dbReference>
<dbReference type="Proteomes" id="UP000190776">
    <property type="component" value="Unassembled WGS sequence"/>
</dbReference>
<dbReference type="InterPro" id="IPR001138">
    <property type="entry name" value="Zn2Cys6_DnaBD"/>
</dbReference>
<dbReference type="GO" id="GO:0000981">
    <property type="term" value="F:DNA-binding transcription factor activity, RNA polymerase II-specific"/>
    <property type="evidence" value="ECO:0007669"/>
    <property type="project" value="InterPro"/>
</dbReference>
<feature type="region of interest" description="Disordered" evidence="2">
    <location>
        <begin position="65"/>
        <end position="91"/>
    </location>
</feature>
<comment type="caution">
    <text evidence="4">The sequence shown here is derived from an EMBL/GenBank/DDBJ whole genome shotgun (WGS) entry which is preliminary data.</text>
</comment>
<accession>A0A1S8BLQ9</accession>
<protein>
    <submittedName>
        <fullName evidence="4">Transcriptional activator ARO80</fullName>
    </submittedName>
</protein>
<feature type="compositionally biased region" description="Low complexity" evidence="2">
    <location>
        <begin position="1"/>
        <end position="19"/>
    </location>
</feature>
<evidence type="ECO:0000313" key="5">
    <source>
        <dbReference type="Proteomes" id="UP000190776"/>
    </source>
</evidence>
<dbReference type="SMART" id="SM00066">
    <property type="entry name" value="GAL4"/>
    <property type="match status" value="1"/>
</dbReference>
<name>A0A1S8BLQ9_9PEZI</name>
<dbReference type="SUPFAM" id="SSF57701">
    <property type="entry name" value="Zn2/Cys6 DNA-binding domain"/>
    <property type="match status" value="1"/>
</dbReference>
<dbReference type="GO" id="GO:0008270">
    <property type="term" value="F:zinc ion binding"/>
    <property type="evidence" value="ECO:0007669"/>
    <property type="project" value="InterPro"/>
</dbReference>
<dbReference type="EMBL" id="MSZU01000075">
    <property type="protein sequence ID" value="OMP88500.1"/>
    <property type="molecule type" value="Genomic_DNA"/>
</dbReference>
<sequence length="250" mass="26358">MPTPSPSATTTSPAAAAAPRRTRARRTYQACLACKEQKVRCQLGSPDDPQPPCARCRRSRLDCEFGASRSGGAGAGKKEKKRKKRKRDDDDADGCAFSCLPICLLTCLGKMIGRGADVVVGHADGRLGPRGELPQGDVPSVGVHAPAAASNGSAAGPGGDHGRHRPAPGRVGGGDQPADPPAGTSSTEHRPSPWDASAIEASLRARDLSAWAQFPLCRDGWMSPREAEFLLQWCVRSLGLFCLNDCLFFA</sequence>
<organism evidence="4 5">
    <name type="scientific">Diplodia seriata</name>
    <dbReference type="NCBI Taxonomy" id="420778"/>
    <lineage>
        <taxon>Eukaryota</taxon>
        <taxon>Fungi</taxon>
        <taxon>Dikarya</taxon>
        <taxon>Ascomycota</taxon>
        <taxon>Pezizomycotina</taxon>
        <taxon>Dothideomycetes</taxon>
        <taxon>Dothideomycetes incertae sedis</taxon>
        <taxon>Botryosphaeriales</taxon>
        <taxon>Botryosphaeriaceae</taxon>
        <taxon>Diplodia</taxon>
    </lineage>
</organism>
<dbReference type="InterPro" id="IPR036864">
    <property type="entry name" value="Zn2-C6_fun-type_DNA-bd_sf"/>
</dbReference>
<dbReference type="Pfam" id="PF00172">
    <property type="entry name" value="Zn_clus"/>
    <property type="match status" value="1"/>
</dbReference>
<dbReference type="CDD" id="cd00067">
    <property type="entry name" value="GAL4"/>
    <property type="match status" value="1"/>
</dbReference>
<dbReference type="OrthoDB" id="3931833at2759"/>
<dbReference type="STRING" id="420778.A0A1S8BLQ9"/>
<evidence type="ECO:0000313" key="4">
    <source>
        <dbReference type="EMBL" id="OMP88500.1"/>
    </source>
</evidence>
<proteinExistence type="predicted"/>
<evidence type="ECO:0000256" key="1">
    <source>
        <dbReference type="ARBA" id="ARBA00023242"/>
    </source>
</evidence>
<dbReference type="AlphaFoldDB" id="A0A1S8BLQ9"/>
<feature type="region of interest" description="Disordered" evidence="2">
    <location>
        <begin position="1"/>
        <end position="22"/>
    </location>
</feature>
<dbReference type="Gene3D" id="4.10.240.10">
    <property type="entry name" value="Zn(2)-C6 fungal-type DNA-binding domain"/>
    <property type="match status" value="1"/>
</dbReference>
<dbReference type="InterPro" id="IPR052780">
    <property type="entry name" value="AAA_Catabolism_Regulators"/>
</dbReference>
<feature type="compositionally biased region" description="Low complexity" evidence="2">
    <location>
        <begin position="145"/>
        <end position="154"/>
    </location>
</feature>